<organism evidence="1 2">
    <name type="scientific">Eumeta variegata</name>
    <name type="common">Bagworm moth</name>
    <name type="synonym">Eumeta japonica</name>
    <dbReference type="NCBI Taxonomy" id="151549"/>
    <lineage>
        <taxon>Eukaryota</taxon>
        <taxon>Metazoa</taxon>
        <taxon>Ecdysozoa</taxon>
        <taxon>Arthropoda</taxon>
        <taxon>Hexapoda</taxon>
        <taxon>Insecta</taxon>
        <taxon>Pterygota</taxon>
        <taxon>Neoptera</taxon>
        <taxon>Endopterygota</taxon>
        <taxon>Lepidoptera</taxon>
        <taxon>Glossata</taxon>
        <taxon>Ditrysia</taxon>
        <taxon>Tineoidea</taxon>
        <taxon>Psychidae</taxon>
        <taxon>Oiketicinae</taxon>
        <taxon>Eumeta</taxon>
    </lineage>
</organism>
<dbReference type="OrthoDB" id="6782199at2759"/>
<reference evidence="1 2" key="1">
    <citation type="journal article" date="2019" name="Commun. Biol.">
        <title>The bagworm genome reveals a unique fibroin gene that provides high tensile strength.</title>
        <authorList>
            <person name="Kono N."/>
            <person name="Nakamura H."/>
            <person name="Ohtoshi R."/>
            <person name="Tomita M."/>
            <person name="Numata K."/>
            <person name="Arakawa K."/>
        </authorList>
    </citation>
    <scope>NUCLEOTIDE SEQUENCE [LARGE SCALE GENOMIC DNA]</scope>
</reference>
<protein>
    <submittedName>
        <fullName evidence="1">Uncharacterized protein</fullName>
    </submittedName>
</protein>
<keyword evidence="2" id="KW-1185">Reference proteome</keyword>
<dbReference type="Proteomes" id="UP000299102">
    <property type="component" value="Unassembled WGS sequence"/>
</dbReference>
<dbReference type="AlphaFoldDB" id="A0A4C1TN28"/>
<proteinExistence type="predicted"/>
<gene>
    <name evidence="1" type="ORF">EVAR_9320_1</name>
</gene>
<name>A0A4C1TN28_EUMVA</name>
<dbReference type="EMBL" id="BGZK01000072">
    <property type="protein sequence ID" value="GBP15545.1"/>
    <property type="molecule type" value="Genomic_DNA"/>
</dbReference>
<comment type="caution">
    <text evidence="1">The sequence shown here is derived from an EMBL/GenBank/DDBJ whole genome shotgun (WGS) entry which is preliminary data.</text>
</comment>
<sequence>MIRDDNGCLLNEEMHVKERWKIYFESVYACEDRVADDNVTAAEYMIDDGNESEITMDEILKALKRMKVRKTSGYDKFSSEMLRGDGGIMVSLLYQLFNRCWKSRRVSNDR</sequence>
<evidence type="ECO:0000313" key="2">
    <source>
        <dbReference type="Proteomes" id="UP000299102"/>
    </source>
</evidence>
<evidence type="ECO:0000313" key="1">
    <source>
        <dbReference type="EMBL" id="GBP15545.1"/>
    </source>
</evidence>
<accession>A0A4C1TN28</accession>